<dbReference type="AlphaFoldDB" id="A0A1Y1MHQ7"/>
<protein>
    <submittedName>
        <fullName evidence="2">Uncharacterized protein</fullName>
    </submittedName>
</protein>
<dbReference type="EMBL" id="GEZM01032858">
    <property type="protein sequence ID" value="JAV84508.1"/>
    <property type="molecule type" value="Transcribed_RNA"/>
</dbReference>
<sequence>MIRFGSSGGAPARHARFEIFLRPSEMNSEMGECQEVVFAPSGKVLIEHTPSGTPFAPWGQGDDDDVSDKQAREGDTAKFVARCSSDILCLVSPMLETLLNRR</sequence>
<evidence type="ECO:0000313" key="2">
    <source>
        <dbReference type="EMBL" id="JAV84508.1"/>
    </source>
</evidence>
<feature type="region of interest" description="Disordered" evidence="1">
    <location>
        <begin position="49"/>
        <end position="72"/>
    </location>
</feature>
<name>A0A1Y1MHQ7_PHOPY</name>
<evidence type="ECO:0000256" key="1">
    <source>
        <dbReference type="SAM" id="MobiDB-lite"/>
    </source>
</evidence>
<accession>A0A1Y1MHQ7</accession>
<reference evidence="2" key="1">
    <citation type="journal article" date="2016" name="Sci. Rep.">
        <title>Molecular characterization of firefly nuptial gifts: a multi-omics approach sheds light on postcopulatory sexual selection.</title>
        <authorList>
            <person name="Al-Wathiqui N."/>
            <person name="Fallon T.R."/>
            <person name="South A."/>
            <person name="Weng J.K."/>
            <person name="Lewis S.M."/>
        </authorList>
    </citation>
    <scope>NUCLEOTIDE SEQUENCE</scope>
</reference>
<proteinExistence type="predicted"/>
<organism evidence="2">
    <name type="scientific">Photinus pyralis</name>
    <name type="common">Common eastern firefly</name>
    <name type="synonym">Lampyris pyralis</name>
    <dbReference type="NCBI Taxonomy" id="7054"/>
    <lineage>
        <taxon>Eukaryota</taxon>
        <taxon>Metazoa</taxon>
        <taxon>Ecdysozoa</taxon>
        <taxon>Arthropoda</taxon>
        <taxon>Hexapoda</taxon>
        <taxon>Insecta</taxon>
        <taxon>Pterygota</taxon>
        <taxon>Neoptera</taxon>
        <taxon>Endopterygota</taxon>
        <taxon>Coleoptera</taxon>
        <taxon>Polyphaga</taxon>
        <taxon>Elateriformia</taxon>
        <taxon>Elateroidea</taxon>
        <taxon>Lampyridae</taxon>
        <taxon>Lampyrinae</taxon>
        <taxon>Photinus</taxon>
    </lineage>
</organism>